<dbReference type="FunFam" id="2.70.98.110:FF:000003">
    <property type="entry name" value="Probable mannosyl-oligosaccharide glucosidase"/>
    <property type="match status" value="1"/>
</dbReference>
<accession>A0A319C911</accession>
<dbReference type="SUPFAM" id="SSF48208">
    <property type="entry name" value="Six-hairpin glycosidases"/>
    <property type="match status" value="1"/>
</dbReference>
<comment type="pathway">
    <text evidence="14">Glycan metabolism; N-glycan degradation.</text>
</comment>
<dbReference type="OrthoDB" id="410058at2759"/>
<keyword evidence="10 13" id="KW-0326">Glycosidase</keyword>
<keyword evidence="3" id="KW-0812">Transmembrane</keyword>
<feature type="domain" description="Glycosyl hydrolase family 63 N-terminal" evidence="17">
    <location>
        <begin position="43"/>
        <end position="271"/>
    </location>
</feature>
<dbReference type="InterPro" id="IPR031335">
    <property type="entry name" value="Glyco_hydro_63_C"/>
</dbReference>
<feature type="chain" id="PRO_5016333537" description="Mannosyl-oligosaccharide glucosidase" evidence="15">
    <location>
        <begin position="22"/>
        <end position="829"/>
    </location>
</feature>
<dbReference type="STRING" id="1448315.A0A319C911"/>
<evidence type="ECO:0000259" key="16">
    <source>
        <dbReference type="Pfam" id="PF03200"/>
    </source>
</evidence>
<dbReference type="RefSeq" id="XP_025492496.1">
    <property type="nucleotide sequence ID" value="XM_025636943.1"/>
</dbReference>
<protein>
    <recommendedName>
        <fullName evidence="11 13">Mannosyl-oligosaccharide glucosidase</fullName>
        <ecNumber evidence="11 13">3.2.1.106</ecNumber>
    </recommendedName>
    <alternativeName>
        <fullName evidence="14">Glucosidase I</fullName>
    </alternativeName>
</protein>
<evidence type="ECO:0000256" key="12">
    <source>
        <dbReference type="ARBA" id="ARBA00052431"/>
    </source>
</evidence>
<feature type="domain" description="Glycosyl hydrolase family 63 C-terminal" evidence="16">
    <location>
        <begin position="317"/>
        <end position="815"/>
    </location>
</feature>
<dbReference type="GO" id="GO:0009311">
    <property type="term" value="P:oligosaccharide metabolic process"/>
    <property type="evidence" value="ECO:0007669"/>
    <property type="project" value="UniProtKB-UniRule"/>
</dbReference>
<keyword evidence="4 13" id="KW-0378">Hydrolase</keyword>
<reference evidence="18 19" key="1">
    <citation type="submission" date="2016-12" db="EMBL/GenBank/DDBJ databases">
        <title>The genomes of Aspergillus section Nigri reveals drivers in fungal speciation.</title>
        <authorList>
            <consortium name="DOE Joint Genome Institute"/>
            <person name="Vesth T.C."/>
            <person name="Nybo J."/>
            <person name="Theobald S."/>
            <person name="Brandl J."/>
            <person name="Frisvad J.C."/>
            <person name="Nielsen K.F."/>
            <person name="Lyhne E.K."/>
            <person name="Kogle M.E."/>
            <person name="Kuo A."/>
            <person name="Riley R."/>
            <person name="Clum A."/>
            <person name="Nolan M."/>
            <person name="Lipzen A."/>
            <person name="Salamov A."/>
            <person name="Henrissat B."/>
            <person name="Wiebenga A."/>
            <person name="De Vries R.P."/>
            <person name="Grigoriev I.V."/>
            <person name="Mortensen U.H."/>
            <person name="Andersen M.R."/>
            <person name="Baker S.E."/>
        </authorList>
    </citation>
    <scope>NUCLEOTIDE SEQUENCE [LARGE SCALE GENOMIC DNA]</scope>
    <source>
        <strain evidence="18 19">CBS 121591</strain>
    </source>
</reference>
<keyword evidence="5 13" id="KW-0256">Endoplasmic reticulum</keyword>
<keyword evidence="15" id="KW-0732">Signal</keyword>
<dbReference type="Pfam" id="PF03200">
    <property type="entry name" value="Glyco_hydro_63"/>
    <property type="match status" value="1"/>
</dbReference>
<keyword evidence="19" id="KW-1185">Reference proteome</keyword>
<dbReference type="Pfam" id="PF16923">
    <property type="entry name" value="Glyco_hydro_63N"/>
    <property type="match status" value="1"/>
</dbReference>
<dbReference type="PANTHER" id="PTHR10412:SF11">
    <property type="entry name" value="MANNOSYL-OLIGOSACCHARIDE GLUCOSIDASE"/>
    <property type="match status" value="1"/>
</dbReference>
<keyword evidence="6" id="KW-0735">Signal-anchor</keyword>
<dbReference type="Gene3D" id="2.70.98.110">
    <property type="entry name" value="Glycosyl hydrolase family 63, N-terminal domain"/>
    <property type="match status" value="1"/>
</dbReference>
<dbReference type="FunFam" id="1.50.10.10:FF:000027">
    <property type="entry name" value="Probable mannosyl-oligosaccharide glucosidase"/>
    <property type="match status" value="1"/>
</dbReference>
<evidence type="ECO:0000313" key="19">
    <source>
        <dbReference type="Proteomes" id="UP000248340"/>
    </source>
</evidence>
<evidence type="ECO:0000256" key="7">
    <source>
        <dbReference type="ARBA" id="ARBA00022989"/>
    </source>
</evidence>
<comment type="subcellular location">
    <subcellularLocation>
        <location evidence="1 13">Endoplasmic reticulum membrane</location>
        <topology evidence="1 13">Single-pass type II membrane protein</topology>
    </subcellularLocation>
</comment>
<feature type="signal peptide" evidence="15">
    <location>
        <begin position="1"/>
        <end position="21"/>
    </location>
</feature>
<evidence type="ECO:0000256" key="6">
    <source>
        <dbReference type="ARBA" id="ARBA00022968"/>
    </source>
</evidence>
<evidence type="ECO:0000256" key="10">
    <source>
        <dbReference type="ARBA" id="ARBA00023295"/>
    </source>
</evidence>
<keyword evidence="7" id="KW-1133">Transmembrane helix</keyword>
<dbReference type="GO" id="GO:0004573">
    <property type="term" value="F:Glc3Man9GlcNAc2 oligosaccharide glucosidase activity"/>
    <property type="evidence" value="ECO:0007669"/>
    <property type="project" value="UniProtKB-UniRule"/>
</dbReference>
<dbReference type="GeneID" id="37139684"/>
<evidence type="ECO:0000256" key="9">
    <source>
        <dbReference type="ARBA" id="ARBA00023180"/>
    </source>
</evidence>
<dbReference type="VEuPathDB" id="FungiDB:BO82DRAFT_364327"/>
<sequence length="829" mass="93751">MYLSKLPLLLAPLLNAATVFSDQAPADDLSVLTNEVARANNQSLLWGPYKPNLYFGVRPRIPNSFFAGLMWANVDDYATAQQNFRHTCEQNEGMAGYGWDEYDIRKGGRQTIHDEGNALDMTIDFIKVPGGQHGGSWAARVKGVPRENGSPDQSTTVVFYTGLEGLGNLGVATEFEDSRGFEGDVKLTGYTSDLGAFSVDVTAGPATNDHPENDHPSYDEKPLDRTLVSSLALNPEQLWQTKVILFSKMKEEVDAAIEKHGQENPPPASQIFTIKNEPGDGNIHLVQKVFKGAFELIANFSQFDILFSSGSSPLPLTSEILTEQISTASLAFSDRFEKIHPPQAPFDTAEYLQFSKSMLSNLVGGIGYFHGTDIVDRSEAPEYDEENEGFWEETAEARSRARPVLEGPKTLFTCVPSRPFFPRGFLWDEGFHLIPVVDWDMDLALEIVKSWFNLMDEDGWIAREQILGSEARSKVPSEFTIQYPHYANPPTLFVILEAFVDKLDAKKNASVNRPSDYEITEGLNSAFVETPELGDAYMRSIYPLLKKHYFWYRKTQFGDIKSYDREAFSTKEAYRWRGRSVQHILTSGLDDYPRPQPPHPGELHVDLISWMGMMTRAIRRIAEALGNEEDAEQFRNYEIAISRNIDDLHWDDDAQTYCDATIDEYEESVHVCHKGYISIFPFLTGMLGTDSPHLKAVLDLIGNPEELWSDYGIRSLSKKDEFYGTDENYWRSPIWVNINYLVVKNLYDVAIRPGPHSEQARELYSNLRKNLVENVFRQWKATGFAWEQYNPETGQGQRTQHFTGWTSMVVKIMSMPDLPASGAQGHDEL</sequence>
<evidence type="ECO:0000256" key="1">
    <source>
        <dbReference type="ARBA" id="ARBA00004648"/>
    </source>
</evidence>
<dbReference type="InterPro" id="IPR038518">
    <property type="entry name" value="Glyco_hydro_63N_sf"/>
</dbReference>
<evidence type="ECO:0000256" key="13">
    <source>
        <dbReference type="RuleBase" id="RU368089"/>
    </source>
</evidence>
<evidence type="ECO:0000256" key="14">
    <source>
        <dbReference type="RuleBase" id="RU369107"/>
    </source>
</evidence>
<comment type="catalytic activity">
    <reaction evidence="12 13">
        <text>N(4)-(alpha-D-Glc-(1-&gt;2)-alpha-D-Glc-(1-&gt;3)-alpha-D-Glc-(1-&gt;3)-alpha-D-Man-(1-&gt;2)-alpha-D-Man-(1-&gt;2)-alpha-D-Man-(1-&gt;3)-[alpha-D-Man-(1-&gt;2)-alpha-D-Man-(1-&gt;3)-[alpha-D-Man-(1-&gt;2)-alpha-D-Man-(1-&gt;6)]-alpha-D-Man-(1-&gt;6)]-beta-D-Man-(1-&gt;4)-beta-D-GlcNAc-(1-&gt;4)-beta-D-GlcNAc)-L-asparaginyl-[protein] + H2O = N(4)-(alpha-D-Glc-(1-&gt;3)-alpha-D-Glc-(1-&gt;3)-alpha-D-Man-(1-&gt;2)-alpha-D-Man-(1-&gt;2)-alpha-D-Man-(1-&gt;3)-[alpha-D-Man-(1-&gt;2)-alpha-D-Man-(1-&gt;3)-[alpha-D-Man-(1-&gt;2)-alpha-D-Man-(1-&gt;6)]-alpha-D-Man-(1-&gt;6)]-beta-D-Man-(1-&gt;4)-beta-D-GlcNAc-(1-&gt;4)-beta-D-GlcNAc)-L-asparaginyl-[protein] + beta-D-glucose</text>
        <dbReference type="Rhea" id="RHEA:55988"/>
        <dbReference type="Rhea" id="RHEA-COMP:12806"/>
        <dbReference type="Rhea" id="RHEA-COMP:14355"/>
        <dbReference type="ChEBI" id="CHEBI:15377"/>
        <dbReference type="ChEBI" id="CHEBI:15903"/>
        <dbReference type="ChEBI" id="CHEBI:59082"/>
        <dbReference type="ChEBI" id="CHEBI:132537"/>
        <dbReference type="EC" id="3.2.1.106"/>
    </reaction>
</comment>
<evidence type="ECO:0000256" key="5">
    <source>
        <dbReference type="ARBA" id="ARBA00022824"/>
    </source>
</evidence>
<dbReference type="Proteomes" id="UP000248340">
    <property type="component" value="Unassembled WGS sequence"/>
</dbReference>
<name>A0A319C911_9EURO</name>
<evidence type="ECO:0000256" key="8">
    <source>
        <dbReference type="ARBA" id="ARBA00023136"/>
    </source>
</evidence>
<dbReference type="GO" id="GO:0006487">
    <property type="term" value="P:protein N-linked glycosylation"/>
    <property type="evidence" value="ECO:0007669"/>
    <property type="project" value="UniProtKB-UniRule"/>
</dbReference>
<keyword evidence="8" id="KW-0472">Membrane</keyword>
<dbReference type="PANTHER" id="PTHR10412">
    <property type="entry name" value="MANNOSYL-OLIGOSACCHARIDE GLUCOSIDASE"/>
    <property type="match status" value="1"/>
</dbReference>
<evidence type="ECO:0000313" key="18">
    <source>
        <dbReference type="EMBL" id="PYH82296.1"/>
    </source>
</evidence>
<dbReference type="InterPro" id="IPR004888">
    <property type="entry name" value="Glycoside_hydrolase_63"/>
</dbReference>
<evidence type="ECO:0000256" key="15">
    <source>
        <dbReference type="SAM" id="SignalP"/>
    </source>
</evidence>
<gene>
    <name evidence="18" type="ORF">BO82DRAFT_364327</name>
</gene>
<dbReference type="InterPro" id="IPR031631">
    <property type="entry name" value="Glyco_hydro_63N"/>
</dbReference>
<evidence type="ECO:0000259" key="17">
    <source>
        <dbReference type="Pfam" id="PF16923"/>
    </source>
</evidence>
<dbReference type="GO" id="GO:0005789">
    <property type="term" value="C:endoplasmic reticulum membrane"/>
    <property type="evidence" value="ECO:0007669"/>
    <property type="project" value="UniProtKB-SubCell"/>
</dbReference>
<evidence type="ECO:0000256" key="3">
    <source>
        <dbReference type="ARBA" id="ARBA00022692"/>
    </source>
</evidence>
<evidence type="ECO:0000256" key="11">
    <source>
        <dbReference type="ARBA" id="ARBA00038888"/>
    </source>
</evidence>
<evidence type="ECO:0000256" key="2">
    <source>
        <dbReference type="ARBA" id="ARBA00010833"/>
    </source>
</evidence>
<comment type="function">
    <text evidence="13">Cleaves the distal alpha 1,2-linked glucose residue from the Glc(3)Man(9)GlcNAc(2) oligosaccharide precursor.</text>
</comment>
<dbReference type="InterPro" id="IPR012341">
    <property type="entry name" value="6hp_glycosidase-like_sf"/>
</dbReference>
<proteinExistence type="inferred from homology"/>
<dbReference type="EC" id="3.2.1.106" evidence="11 13"/>
<dbReference type="InterPro" id="IPR008928">
    <property type="entry name" value="6-hairpin_glycosidase_sf"/>
</dbReference>
<comment type="similarity">
    <text evidence="2 13">Belongs to the glycosyl hydrolase 63 family.</text>
</comment>
<dbReference type="EMBL" id="KZ821696">
    <property type="protein sequence ID" value="PYH82296.1"/>
    <property type="molecule type" value="Genomic_DNA"/>
</dbReference>
<evidence type="ECO:0000256" key="4">
    <source>
        <dbReference type="ARBA" id="ARBA00022801"/>
    </source>
</evidence>
<dbReference type="AlphaFoldDB" id="A0A319C911"/>
<dbReference type="Gene3D" id="1.50.10.10">
    <property type="match status" value="1"/>
</dbReference>
<keyword evidence="9 14" id="KW-0325">Glycoprotein</keyword>
<organism evidence="18 19">
    <name type="scientific">Aspergillus uvarum CBS 121591</name>
    <dbReference type="NCBI Taxonomy" id="1448315"/>
    <lineage>
        <taxon>Eukaryota</taxon>
        <taxon>Fungi</taxon>
        <taxon>Dikarya</taxon>
        <taxon>Ascomycota</taxon>
        <taxon>Pezizomycotina</taxon>
        <taxon>Eurotiomycetes</taxon>
        <taxon>Eurotiomycetidae</taxon>
        <taxon>Eurotiales</taxon>
        <taxon>Aspergillaceae</taxon>
        <taxon>Aspergillus</taxon>
        <taxon>Aspergillus subgen. Circumdati</taxon>
    </lineage>
</organism>